<comment type="caution">
    <text evidence="1">The sequence shown here is derived from an EMBL/GenBank/DDBJ whole genome shotgun (WGS) entry which is preliminary data.</text>
</comment>
<gene>
    <name evidence="1" type="ORF">GCM10023147_21090</name>
</gene>
<organism evidence="1 2">
    <name type="scientific">Tsukamurella soli</name>
    <dbReference type="NCBI Taxonomy" id="644556"/>
    <lineage>
        <taxon>Bacteria</taxon>
        <taxon>Bacillati</taxon>
        <taxon>Actinomycetota</taxon>
        <taxon>Actinomycetes</taxon>
        <taxon>Mycobacteriales</taxon>
        <taxon>Tsukamurellaceae</taxon>
        <taxon>Tsukamurella</taxon>
    </lineage>
</organism>
<sequence length="89" mass="10454">MPLNLKLTRERYDVELSHRALVGGEKFQTYERKSWSRRTLQRHVNALAREAYDRSGYVRDTTQIDGTVIFARYCSGVVNETMLTIHDFD</sequence>
<accession>A0ABP8JJL5</accession>
<protein>
    <submittedName>
        <fullName evidence="1">Uncharacterized protein</fullName>
    </submittedName>
</protein>
<dbReference type="RefSeq" id="WP_344994872.1">
    <property type="nucleotide sequence ID" value="NZ_BAABFR010000026.1"/>
</dbReference>
<keyword evidence="2" id="KW-1185">Reference proteome</keyword>
<reference evidence="2" key="1">
    <citation type="journal article" date="2019" name="Int. J. Syst. Evol. Microbiol.">
        <title>The Global Catalogue of Microorganisms (GCM) 10K type strain sequencing project: providing services to taxonomists for standard genome sequencing and annotation.</title>
        <authorList>
            <consortium name="The Broad Institute Genomics Platform"/>
            <consortium name="The Broad Institute Genome Sequencing Center for Infectious Disease"/>
            <person name="Wu L."/>
            <person name="Ma J."/>
        </authorList>
    </citation>
    <scope>NUCLEOTIDE SEQUENCE [LARGE SCALE GENOMIC DNA]</scope>
    <source>
        <strain evidence="2">JCM 17688</strain>
    </source>
</reference>
<dbReference type="Proteomes" id="UP001500635">
    <property type="component" value="Unassembled WGS sequence"/>
</dbReference>
<proteinExistence type="predicted"/>
<evidence type="ECO:0000313" key="2">
    <source>
        <dbReference type="Proteomes" id="UP001500635"/>
    </source>
</evidence>
<name>A0ABP8JJL5_9ACTN</name>
<evidence type="ECO:0000313" key="1">
    <source>
        <dbReference type="EMBL" id="GAA4391820.1"/>
    </source>
</evidence>
<dbReference type="EMBL" id="BAABFR010000026">
    <property type="protein sequence ID" value="GAA4391820.1"/>
    <property type="molecule type" value="Genomic_DNA"/>
</dbReference>